<organism evidence="2 3">
    <name type="scientific">Clostridium thailandense</name>
    <dbReference type="NCBI Taxonomy" id="2794346"/>
    <lineage>
        <taxon>Bacteria</taxon>
        <taxon>Bacillati</taxon>
        <taxon>Bacillota</taxon>
        <taxon>Clostridia</taxon>
        <taxon>Eubacteriales</taxon>
        <taxon>Clostridiaceae</taxon>
        <taxon>Clostridium</taxon>
    </lineage>
</organism>
<dbReference type="PROSITE" id="PS01124">
    <property type="entry name" value="HTH_ARAC_FAMILY_2"/>
    <property type="match status" value="1"/>
</dbReference>
<dbReference type="AlphaFoldDB" id="A0A949TS54"/>
<sequence>MKNLDEHSVPSTSVNVGGMLEEEISRLARLIYAQTPHDGTFSQRIPGLHINRYSRMEMNIMKTFYLPSLLIVAQGIKAVTLGKEIYEVGRSRMLVFPVALPIALQTTQASSSEPFLSVGLELDPQKISELVLKVYPDGLPSISQRSVGYLTNADFGIINAVSRLVECLQSPSDTKLLAPLVLDEILIRVLRSTIGVHVAEIGFADSGVQRVSKAISWLRYNFSEQIKVADLAQLVHMSESSFHEHFKSVTSMSPLQYQKALRLHEARHLMVSGSMDATTACQLVGYVSDSQFSRDYSRFFGRPPRRDVASLRQQT</sequence>
<dbReference type="PANTHER" id="PTHR43436:SF2">
    <property type="entry name" value="ARAC_XYLS FAMILY TRANSCRIPTIONAL REGULATOR"/>
    <property type="match status" value="1"/>
</dbReference>
<dbReference type="PANTHER" id="PTHR43436">
    <property type="entry name" value="ARAC-FAMILY TRANSCRIPTIONAL REGULATOR"/>
    <property type="match status" value="1"/>
</dbReference>
<dbReference type="InterPro" id="IPR018060">
    <property type="entry name" value="HTH_AraC"/>
</dbReference>
<keyword evidence="3" id="KW-1185">Reference proteome</keyword>
<dbReference type="GO" id="GO:0043565">
    <property type="term" value="F:sequence-specific DNA binding"/>
    <property type="evidence" value="ECO:0007669"/>
    <property type="project" value="InterPro"/>
</dbReference>
<proteinExistence type="predicted"/>
<protein>
    <submittedName>
        <fullName evidence="2">AraC family transcriptional regulator</fullName>
    </submittedName>
</protein>
<dbReference type="Pfam" id="PF06719">
    <property type="entry name" value="AraC_N"/>
    <property type="match status" value="1"/>
</dbReference>
<dbReference type="RefSeq" id="WP_218321444.1">
    <property type="nucleotide sequence ID" value="NZ_JAEEGC010000075.1"/>
</dbReference>
<accession>A0A949TS54</accession>
<dbReference type="Proteomes" id="UP000694308">
    <property type="component" value="Unassembled WGS sequence"/>
</dbReference>
<comment type="caution">
    <text evidence="2">The sequence shown here is derived from an EMBL/GenBank/DDBJ whole genome shotgun (WGS) entry which is preliminary data.</text>
</comment>
<dbReference type="EMBL" id="JAEEGC010000075">
    <property type="protein sequence ID" value="MBV7274377.1"/>
    <property type="molecule type" value="Genomic_DNA"/>
</dbReference>
<dbReference type="Pfam" id="PF12833">
    <property type="entry name" value="HTH_18"/>
    <property type="match status" value="1"/>
</dbReference>
<feature type="domain" description="HTH araC/xylS-type" evidence="1">
    <location>
        <begin position="212"/>
        <end position="310"/>
    </location>
</feature>
<gene>
    <name evidence="2" type="ORF">I6U48_15885</name>
</gene>
<evidence type="ECO:0000313" key="2">
    <source>
        <dbReference type="EMBL" id="MBV7274377.1"/>
    </source>
</evidence>
<reference evidence="2" key="1">
    <citation type="submission" date="2020-12" db="EMBL/GenBank/DDBJ databases">
        <title>Clostridium thailandense sp. nov., a novel acetogenic bacterium isolated from peat land soil in Thailand.</title>
        <authorList>
            <person name="Chaikitkaew S."/>
            <person name="Birkeland N.K."/>
        </authorList>
    </citation>
    <scope>NUCLEOTIDE SEQUENCE</scope>
    <source>
        <strain evidence="2">PL3</strain>
    </source>
</reference>
<evidence type="ECO:0000313" key="3">
    <source>
        <dbReference type="Proteomes" id="UP000694308"/>
    </source>
</evidence>
<name>A0A949TS54_9CLOT</name>
<dbReference type="InterPro" id="IPR009594">
    <property type="entry name" value="Tscrpt_reg_HTH_AraC_N"/>
</dbReference>
<evidence type="ECO:0000259" key="1">
    <source>
        <dbReference type="PROSITE" id="PS01124"/>
    </source>
</evidence>
<dbReference type="SMART" id="SM00342">
    <property type="entry name" value="HTH_ARAC"/>
    <property type="match status" value="1"/>
</dbReference>
<dbReference type="GO" id="GO:0003700">
    <property type="term" value="F:DNA-binding transcription factor activity"/>
    <property type="evidence" value="ECO:0007669"/>
    <property type="project" value="InterPro"/>
</dbReference>